<dbReference type="OrthoDB" id="2140240at2759"/>
<dbReference type="GeneID" id="20672796"/>
<accession>W4K8I2</accession>
<reference evidence="2 3" key="1">
    <citation type="journal article" date="2012" name="New Phytol.">
        <title>Insight into trade-off between wood decay and parasitism from the genome of a fungal forest pathogen.</title>
        <authorList>
            <person name="Olson A."/>
            <person name="Aerts A."/>
            <person name="Asiegbu F."/>
            <person name="Belbahri L."/>
            <person name="Bouzid O."/>
            <person name="Broberg A."/>
            <person name="Canback B."/>
            <person name="Coutinho P.M."/>
            <person name="Cullen D."/>
            <person name="Dalman K."/>
            <person name="Deflorio G."/>
            <person name="van Diepen L.T."/>
            <person name="Dunand C."/>
            <person name="Duplessis S."/>
            <person name="Durling M."/>
            <person name="Gonthier P."/>
            <person name="Grimwood J."/>
            <person name="Fossdal C.G."/>
            <person name="Hansson D."/>
            <person name="Henrissat B."/>
            <person name="Hietala A."/>
            <person name="Himmelstrand K."/>
            <person name="Hoffmeister D."/>
            <person name="Hogberg N."/>
            <person name="James T.Y."/>
            <person name="Karlsson M."/>
            <person name="Kohler A."/>
            <person name="Kues U."/>
            <person name="Lee Y.H."/>
            <person name="Lin Y.C."/>
            <person name="Lind M."/>
            <person name="Lindquist E."/>
            <person name="Lombard V."/>
            <person name="Lucas S."/>
            <person name="Lunden K."/>
            <person name="Morin E."/>
            <person name="Murat C."/>
            <person name="Park J."/>
            <person name="Raffaello T."/>
            <person name="Rouze P."/>
            <person name="Salamov A."/>
            <person name="Schmutz J."/>
            <person name="Solheim H."/>
            <person name="Stahlberg J."/>
            <person name="Velez H."/>
            <person name="de Vries R.P."/>
            <person name="Wiebenga A."/>
            <person name="Woodward S."/>
            <person name="Yakovlev I."/>
            <person name="Garbelotto M."/>
            <person name="Martin F."/>
            <person name="Grigoriev I.V."/>
            <person name="Stenlid J."/>
        </authorList>
    </citation>
    <scope>NUCLEOTIDE SEQUENCE [LARGE SCALE GENOMIC DNA]</scope>
    <source>
        <strain evidence="2 3">TC 32-1</strain>
    </source>
</reference>
<keyword evidence="1" id="KW-0732">Signal</keyword>
<keyword evidence="3" id="KW-1185">Reference proteome</keyword>
<dbReference type="InParanoid" id="W4K8I2"/>
<evidence type="ECO:0000313" key="3">
    <source>
        <dbReference type="Proteomes" id="UP000030671"/>
    </source>
</evidence>
<dbReference type="eggNOG" id="ENOG502SHHY">
    <property type="taxonomic scope" value="Eukaryota"/>
</dbReference>
<name>W4K8I2_HETIT</name>
<dbReference type="RefSeq" id="XP_009546698.1">
    <property type="nucleotide sequence ID" value="XM_009548403.1"/>
</dbReference>
<dbReference type="EMBL" id="KI925458">
    <property type="protein sequence ID" value="ETW82142.1"/>
    <property type="molecule type" value="Genomic_DNA"/>
</dbReference>
<proteinExistence type="predicted"/>
<dbReference type="HOGENOM" id="CLU_085129_0_0_1"/>
<sequence>MKFTTALVPLAAIFVASVTSVPVRREVDPNLVPDLGFQAGVNPTGTGDCDGAVNGADGRPIKIPCACPPDRNTFLQALNTNVAAGHAVNNPPIAVTFPTDNSKASKSARITAALITLQNLHGPGQGCPAVSTTLLAQQAAVNAAPAKRASAADISRLAPDLGFHSGVNPTGTGDCDGAVKGANGQPIKIPCACPPDRATFLQHLTADVNAGHAVNNPSIAVSFPTDNSVPSKLARINTALITLQNLNGPGKGCPAVSTTLQAQQKALQG</sequence>
<dbReference type="Proteomes" id="UP000030671">
    <property type="component" value="Unassembled WGS sequence"/>
</dbReference>
<gene>
    <name evidence="2" type="ORF">HETIRDRAFT_409706</name>
</gene>
<feature type="signal peptide" evidence="1">
    <location>
        <begin position="1"/>
        <end position="20"/>
    </location>
</feature>
<evidence type="ECO:0000256" key="1">
    <source>
        <dbReference type="SAM" id="SignalP"/>
    </source>
</evidence>
<dbReference type="AlphaFoldDB" id="W4K8I2"/>
<feature type="chain" id="PRO_5004844072" evidence="1">
    <location>
        <begin position="21"/>
        <end position="269"/>
    </location>
</feature>
<protein>
    <submittedName>
        <fullName evidence="2">Uncharacterized protein</fullName>
    </submittedName>
</protein>
<evidence type="ECO:0000313" key="2">
    <source>
        <dbReference type="EMBL" id="ETW82142.1"/>
    </source>
</evidence>
<organism evidence="2 3">
    <name type="scientific">Heterobasidion irregulare (strain TC 32-1)</name>
    <dbReference type="NCBI Taxonomy" id="747525"/>
    <lineage>
        <taxon>Eukaryota</taxon>
        <taxon>Fungi</taxon>
        <taxon>Dikarya</taxon>
        <taxon>Basidiomycota</taxon>
        <taxon>Agaricomycotina</taxon>
        <taxon>Agaricomycetes</taxon>
        <taxon>Russulales</taxon>
        <taxon>Bondarzewiaceae</taxon>
        <taxon>Heterobasidion</taxon>
        <taxon>Heterobasidion annosum species complex</taxon>
    </lineage>
</organism>
<dbReference type="KEGG" id="hir:HETIRDRAFT_409706"/>